<name>A0A699KKZ8_TANCI</name>
<gene>
    <name evidence="1" type="ORF">Tci_672308</name>
</gene>
<comment type="caution">
    <text evidence="1">The sequence shown here is derived from an EMBL/GenBank/DDBJ whole genome shotgun (WGS) entry which is preliminary data.</text>
</comment>
<reference evidence="1" key="1">
    <citation type="journal article" date="2019" name="Sci. Rep.">
        <title>Draft genome of Tanacetum cinerariifolium, the natural source of mosquito coil.</title>
        <authorList>
            <person name="Yamashiro T."/>
            <person name="Shiraishi A."/>
            <person name="Satake H."/>
            <person name="Nakayama K."/>
        </authorList>
    </citation>
    <scope>NUCLEOTIDE SEQUENCE</scope>
</reference>
<protein>
    <recommendedName>
        <fullName evidence="2">Reverse transcriptase domain-containing protein</fullName>
    </recommendedName>
</protein>
<organism evidence="1">
    <name type="scientific">Tanacetum cinerariifolium</name>
    <name type="common">Dalmatian daisy</name>
    <name type="synonym">Chrysanthemum cinerariifolium</name>
    <dbReference type="NCBI Taxonomy" id="118510"/>
    <lineage>
        <taxon>Eukaryota</taxon>
        <taxon>Viridiplantae</taxon>
        <taxon>Streptophyta</taxon>
        <taxon>Embryophyta</taxon>
        <taxon>Tracheophyta</taxon>
        <taxon>Spermatophyta</taxon>
        <taxon>Magnoliopsida</taxon>
        <taxon>eudicotyledons</taxon>
        <taxon>Gunneridae</taxon>
        <taxon>Pentapetalae</taxon>
        <taxon>asterids</taxon>
        <taxon>campanulids</taxon>
        <taxon>Asterales</taxon>
        <taxon>Asteraceae</taxon>
        <taxon>Asteroideae</taxon>
        <taxon>Anthemideae</taxon>
        <taxon>Anthemidinae</taxon>
        <taxon>Tanacetum</taxon>
    </lineage>
</organism>
<sequence length="336" mass="38309">EDDDYDYEESTISLHEIVSQIPSSIVITTSPLVLPIKDPEDSLIIRGEDLSTIPEKDSDEFIKSSVEDLVPIPSESEDTAGSDSDDDELLSYEDVSEDNVKVYSNPLFEFDDEYISSDVNPLFDEVLEDIKGKVSYDSNLDELALLVTPLYDANENECFDPRGDIDEINVFDIPSDFKDGYYDSEGDVLYLENLLSNDTTPNLLPKEFLDRDPRSLSDINDLKIRVKVFDPGIPERFFSPTYVSLPFKDSHYLFFTYVIRIFLPYFTYLVNSPFLLSPKSEDTIFDPDISAFHFLASMASHQSGNFISFNVYPDILNERPMEICFSTCFNPNITMI</sequence>
<dbReference type="EMBL" id="BKCJ010531403">
    <property type="protein sequence ID" value="GFB00337.1"/>
    <property type="molecule type" value="Genomic_DNA"/>
</dbReference>
<feature type="non-terminal residue" evidence="1">
    <location>
        <position position="1"/>
    </location>
</feature>
<dbReference type="AlphaFoldDB" id="A0A699KKZ8"/>
<accession>A0A699KKZ8</accession>
<evidence type="ECO:0000313" key="1">
    <source>
        <dbReference type="EMBL" id="GFB00337.1"/>
    </source>
</evidence>
<proteinExistence type="predicted"/>
<evidence type="ECO:0008006" key="2">
    <source>
        <dbReference type="Google" id="ProtNLM"/>
    </source>
</evidence>